<feature type="domain" description="Methyltransferase" evidence="14">
    <location>
        <begin position="60"/>
        <end position="200"/>
    </location>
</feature>
<dbReference type="GO" id="GO:0046500">
    <property type="term" value="P:S-adenosylmethionine metabolic process"/>
    <property type="evidence" value="ECO:0007669"/>
    <property type="project" value="TreeGrafter"/>
</dbReference>
<feature type="binding site" evidence="13">
    <location>
        <position position="86"/>
    </location>
    <ligand>
        <name>S-adenosyl-L-methionine</name>
        <dbReference type="ChEBI" id="CHEBI:59789"/>
    </ligand>
</feature>
<comment type="caution">
    <text evidence="15">The sequence shown here is derived from an EMBL/GenBank/DDBJ whole genome shotgun (WGS) entry which is preliminary data.</text>
</comment>
<organism evidence="15 16">
    <name type="scientific">Cryptotermes secundus</name>
    <dbReference type="NCBI Taxonomy" id="105785"/>
    <lineage>
        <taxon>Eukaryota</taxon>
        <taxon>Metazoa</taxon>
        <taxon>Ecdysozoa</taxon>
        <taxon>Arthropoda</taxon>
        <taxon>Hexapoda</taxon>
        <taxon>Insecta</taxon>
        <taxon>Pterygota</taxon>
        <taxon>Neoptera</taxon>
        <taxon>Polyneoptera</taxon>
        <taxon>Dictyoptera</taxon>
        <taxon>Blattodea</taxon>
        <taxon>Blattoidea</taxon>
        <taxon>Termitoidae</taxon>
        <taxon>Kalotermitidae</taxon>
        <taxon>Cryptotermitinae</taxon>
        <taxon>Cryptotermes</taxon>
    </lineage>
</organism>
<dbReference type="PROSITE" id="PS51600">
    <property type="entry name" value="SAM_GNMT"/>
    <property type="match status" value="1"/>
</dbReference>
<dbReference type="Gene3D" id="3.30.46.10">
    <property type="entry name" value="Glycine N-methyltransferase, chain A, domain 1"/>
    <property type="match status" value="1"/>
</dbReference>
<keyword evidence="10" id="KW-0290">Folate-binding</keyword>
<dbReference type="InterPro" id="IPR029063">
    <property type="entry name" value="SAM-dependent_MTases_sf"/>
</dbReference>
<comment type="subcellular location">
    <subcellularLocation>
        <location evidence="1">Cytoplasm</location>
    </subcellularLocation>
</comment>
<dbReference type="Gene3D" id="3.40.50.150">
    <property type="entry name" value="Vaccinia Virus protein VP39"/>
    <property type="match status" value="1"/>
</dbReference>
<feature type="binding site" evidence="13">
    <location>
        <position position="31"/>
    </location>
    <ligand>
        <name>S-adenosyl-L-methionine</name>
        <dbReference type="ChEBI" id="CHEBI:59789"/>
    </ligand>
</feature>
<dbReference type="PIRSF" id="PIRSF000385">
    <property type="entry name" value="Gly_N-mtase"/>
    <property type="match status" value="1"/>
</dbReference>
<dbReference type="GO" id="GO:0032259">
    <property type="term" value="P:methylation"/>
    <property type="evidence" value="ECO:0007669"/>
    <property type="project" value="UniProtKB-KW"/>
</dbReference>
<dbReference type="GO" id="GO:0006111">
    <property type="term" value="P:regulation of gluconeogenesis"/>
    <property type="evidence" value="ECO:0007669"/>
    <property type="project" value="TreeGrafter"/>
</dbReference>
<sequence length="301" mass="34231">MVDSVFRTRSLGTAAEGVRDQYADGKAAHVWEIFIGDKNSRTQHYRDFLVGLLRGKGCRTVLDVACGTGIDSIMLLEEGFKVTSVDASDKMLKYALKARWNRRKEEAFDNWVIDEANWLTLPNDIAEILGDGFDAVICLGNSFSHMPDTTGDRQNQRLALKNFEQCVKPGGLLLIDHRNYDHILQSGHTPSKCIYYNSQHMTDIRTSVLYVNGQPSIVIMDYMIDASPNSDQNLSSVVEKNEEESVSQFRLSYYPQKLAEFSEMLEETFGSKCKHTIYGDFKLLQQIDIPDFYIHVMEKLT</sequence>
<reference evidence="15 16" key="1">
    <citation type="submission" date="2017-12" db="EMBL/GenBank/DDBJ databases">
        <title>Hemimetabolous genomes reveal molecular basis of termite eusociality.</title>
        <authorList>
            <person name="Harrison M.C."/>
            <person name="Jongepier E."/>
            <person name="Robertson H.M."/>
            <person name="Arning N."/>
            <person name="Bitard-Feildel T."/>
            <person name="Chao H."/>
            <person name="Childers C.P."/>
            <person name="Dinh H."/>
            <person name="Doddapaneni H."/>
            <person name="Dugan S."/>
            <person name="Gowin J."/>
            <person name="Greiner C."/>
            <person name="Han Y."/>
            <person name="Hu H."/>
            <person name="Hughes D.S.T."/>
            <person name="Huylmans A.-K."/>
            <person name="Kemena C."/>
            <person name="Kremer L.P.M."/>
            <person name="Lee S.L."/>
            <person name="Lopez-Ezquerra A."/>
            <person name="Mallet L."/>
            <person name="Monroy-Kuhn J.M."/>
            <person name="Moser A."/>
            <person name="Murali S.C."/>
            <person name="Muzny D.M."/>
            <person name="Otani S."/>
            <person name="Piulachs M.-D."/>
            <person name="Poelchau M."/>
            <person name="Qu J."/>
            <person name="Schaub F."/>
            <person name="Wada-Katsumata A."/>
            <person name="Worley K.C."/>
            <person name="Xie Q."/>
            <person name="Ylla G."/>
            <person name="Poulsen M."/>
            <person name="Gibbs R.A."/>
            <person name="Schal C."/>
            <person name="Richards S."/>
            <person name="Belles X."/>
            <person name="Korb J."/>
            <person name="Bornberg-Bauer E."/>
        </authorList>
    </citation>
    <scope>NUCLEOTIDE SEQUENCE [LARGE SCALE GENOMIC DNA]</scope>
    <source>
        <tissue evidence="15">Whole body</tissue>
    </source>
</reference>
<dbReference type="GO" id="GO:0005542">
    <property type="term" value="F:folic acid binding"/>
    <property type="evidence" value="ECO:0007669"/>
    <property type="project" value="UniProtKB-KW"/>
</dbReference>
<evidence type="ECO:0000256" key="1">
    <source>
        <dbReference type="ARBA" id="ARBA00004496"/>
    </source>
</evidence>
<dbReference type="GO" id="GO:0042802">
    <property type="term" value="F:identical protein binding"/>
    <property type="evidence" value="ECO:0007669"/>
    <property type="project" value="TreeGrafter"/>
</dbReference>
<evidence type="ECO:0000256" key="3">
    <source>
        <dbReference type="ARBA" id="ARBA00011999"/>
    </source>
</evidence>
<feature type="binding site" evidence="13">
    <location>
        <position position="41"/>
    </location>
    <ligand>
        <name>S-adenosyl-L-methionine</name>
        <dbReference type="ChEBI" id="CHEBI:59789"/>
    </ligand>
</feature>
<dbReference type="GO" id="GO:1904047">
    <property type="term" value="F:S-adenosyl-L-methionine binding"/>
    <property type="evidence" value="ECO:0007669"/>
    <property type="project" value="TreeGrafter"/>
</dbReference>
<evidence type="ECO:0000259" key="14">
    <source>
        <dbReference type="Pfam" id="PF13847"/>
    </source>
</evidence>
<proteinExistence type="inferred from homology"/>
<evidence type="ECO:0000256" key="9">
    <source>
        <dbReference type="ARBA" id="ARBA00022691"/>
    </source>
</evidence>
<evidence type="ECO:0000256" key="4">
    <source>
        <dbReference type="ARBA" id="ARBA00019972"/>
    </source>
</evidence>
<evidence type="ECO:0000256" key="10">
    <source>
        <dbReference type="ARBA" id="ARBA00022954"/>
    </source>
</evidence>
<evidence type="ECO:0000313" key="16">
    <source>
        <dbReference type="Proteomes" id="UP000235965"/>
    </source>
</evidence>
<evidence type="ECO:0000313" key="15">
    <source>
        <dbReference type="EMBL" id="PNF13849.1"/>
    </source>
</evidence>
<dbReference type="STRING" id="105785.A0A2J7PBZ3"/>
<dbReference type="OrthoDB" id="3647at2759"/>
<keyword evidence="16" id="KW-1185">Reference proteome</keyword>
<comment type="similarity">
    <text evidence="12">Belongs to the class I-like SAM-binding methyltransferase superfamily. Glycine N-methyltransferase family.</text>
</comment>
<dbReference type="FunFam" id="3.40.50.150:FF:000113">
    <property type="entry name" value="Glycine N-methyltransferase"/>
    <property type="match status" value="1"/>
</dbReference>
<dbReference type="PANTHER" id="PTHR16458:SF2">
    <property type="entry name" value="GLYCINE N-METHYLTRANSFERASE"/>
    <property type="match status" value="1"/>
</dbReference>
<evidence type="ECO:0000256" key="2">
    <source>
        <dbReference type="ARBA" id="ARBA00011881"/>
    </source>
</evidence>
<evidence type="ECO:0000256" key="11">
    <source>
        <dbReference type="ARBA" id="ARBA00048261"/>
    </source>
</evidence>
<protein>
    <recommendedName>
        <fullName evidence="4">Glycine N-methyltransferase</fullName>
        <ecNumber evidence="3">2.1.1.20</ecNumber>
    </recommendedName>
</protein>
<dbReference type="EMBL" id="NEVH01027073">
    <property type="protein sequence ID" value="PNF13847.1"/>
    <property type="molecule type" value="Genomic_DNA"/>
</dbReference>
<evidence type="ECO:0000256" key="6">
    <source>
        <dbReference type="ARBA" id="ARBA00022553"/>
    </source>
</evidence>
<gene>
    <name evidence="15" type="primary">Gnmt_3</name>
    <name evidence="15" type="ORF">B7P43_G11795</name>
</gene>
<feature type="binding site" evidence="13">
    <location>
        <position position="65"/>
    </location>
    <ligand>
        <name>S-adenosyl-L-methionine</name>
        <dbReference type="ChEBI" id="CHEBI:59789"/>
    </ligand>
</feature>
<dbReference type="CDD" id="cd02440">
    <property type="entry name" value="AdoMet_MTases"/>
    <property type="match status" value="1"/>
</dbReference>
<keyword evidence="6" id="KW-0597">Phosphoprotein</keyword>
<dbReference type="SUPFAM" id="SSF53335">
    <property type="entry name" value="S-adenosyl-L-methionine-dependent methyltransferases"/>
    <property type="match status" value="1"/>
</dbReference>
<evidence type="ECO:0000256" key="7">
    <source>
        <dbReference type="ARBA" id="ARBA00022603"/>
    </source>
</evidence>
<feature type="binding site" evidence="13">
    <location>
        <begin position="117"/>
        <end position="118"/>
    </location>
    <ligand>
        <name>S-adenosyl-L-methionine</name>
        <dbReference type="ChEBI" id="CHEBI:59789"/>
    </ligand>
</feature>
<feature type="binding site" evidence="13">
    <location>
        <position position="139"/>
    </location>
    <ligand>
        <name>S-adenosyl-L-methionine</name>
        <dbReference type="ChEBI" id="CHEBI:59789"/>
    </ligand>
</feature>
<evidence type="ECO:0000256" key="5">
    <source>
        <dbReference type="ARBA" id="ARBA00022490"/>
    </source>
</evidence>
<evidence type="ECO:0000256" key="8">
    <source>
        <dbReference type="ARBA" id="ARBA00022679"/>
    </source>
</evidence>
<dbReference type="GO" id="GO:0046498">
    <property type="term" value="P:S-adenosylhomocysteine metabolic process"/>
    <property type="evidence" value="ECO:0007669"/>
    <property type="project" value="TreeGrafter"/>
</dbReference>
<evidence type="ECO:0000256" key="12">
    <source>
        <dbReference type="PIRNR" id="PIRNR000385"/>
    </source>
</evidence>
<dbReference type="PANTHER" id="PTHR16458">
    <property type="entry name" value="GLYCINE N-METHYLTRANSFERASE"/>
    <property type="match status" value="1"/>
</dbReference>
<dbReference type="InterPro" id="IPR025714">
    <property type="entry name" value="Methyltranfer_dom"/>
</dbReference>
<keyword evidence="8 12" id="KW-0808">Transferase</keyword>
<dbReference type="InterPro" id="IPR014369">
    <property type="entry name" value="Gly/Sar_N_MeTrfase"/>
</dbReference>
<dbReference type="EC" id="2.1.1.20" evidence="3"/>
<dbReference type="GO" id="GO:0006730">
    <property type="term" value="P:one-carbon metabolic process"/>
    <property type="evidence" value="ECO:0007669"/>
    <property type="project" value="TreeGrafter"/>
</dbReference>
<dbReference type="Proteomes" id="UP000235965">
    <property type="component" value="Unassembled WGS sequence"/>
</dbReference>
<dbReference type="Pfam" id="PF13847">
    <property type="entry name" value="Methyltransf_31"/>
    <property type="match status" value="1"/>
</dbReference>
<dbReference type="GO" id="GO:0016594">
    <property type="term" value="F:glycine binding"/>
    <property type="evidence" value="ECO:0007669"/>
    <property type="project" value="TreeGrafter"/>
</dbReference>
<comment type="subunit">
    <text evidence="2">Homotetramer.</text>
</comment>
<dbReference type="GO" id="GO:0051289">
    <property type="term" value="P:protein homotetramerization"/>
    <property type="evidence" value="ECO:0007669"/>
    <property type="project" value="TreeGrafter"/>
</dbReference>
<accession>A0A2J7PBZ3</accession>
<keyword evidence="9 12" id="KW-0949">S-adenosyl-L-methionine</keyword>
<name>A0A2J7PBZ3_9NEOP</name>
<dbReference type="EMBL" id="NEVH01027073">
    <property type="protein sequence ID" value="PNF13846.1"/>
    <property type="molecule type" value="Genomic_DNA"/>
</dbReference>
<dbReference type="EMBL" id="NEVH01027073">
    <property type="protein sequence ID" value="PNF13849.1"/>
    <property type="molecule type" value="Genomic_DNA"/>
</dbReference>
<dbReference type="FunCoup" id="A0A2J7PBZ3">
    <property type="interactions" value="77"/>
</dbReference>
<dbReference type="InParanoid" id="A0A2J7PBZ3"/>
<feature type="binding site" evidence="13">
    <location>
        <position position="22"/>
    </location>
    <ligand>
        <name>S-adenosyl-L-methionine</name>
        <dbReference type="ChEBI" id="CHEBI:59789"/>
    </ligand>
</feature>
<keyword evidence="7 12" id="KW-0489">Methyltransferase</keyword>
<dbReference type="GO" id="GO:0005829">
    <property type="term" value="C:cytosol"/>
    <property type="evidence" value="ECO:0007669"/>
    <property type="project" value="TreeGrafter"/>
</dbReference>
<dbReference type="AlphaFoldDB" id="A0A2J7PBZ3"/>
<keyword evidence="5" id="KW-0963">Cytoplasm</keyword>
<evidence type="ECO:0000256" key="13">
    <source>
        <dbReference type="PIRSR" id="PIRSR000385-2"/>
    </source>
</evidence>
<dbReference type="GO" id="GO:1901052">
    <property type="term" value="P:sarcosine metabolic process"/>
    <property type="evidence" value="ECO:0007669"/>
    <property type="project" value="TreeGrafter"/>
</dbReference>
<comment type="catalytic activity">
    <reaction evidence="11">
        <text>glycine + S-adenosyl-L-methionine = sarcosine + S-adenosyl-L-homocysteine + H(+)</text>
        <dbReference type="Rhea" id="RHEA:19937"/>
        <dbReference type="ChEBI" id="CHEBI:15378"/>
        <dbReference type="ChEBI" id="CHEBI:57305"/>
        <dbReference type="ChEBI" id="CHEBI:57433"/>
        <dbReference type="ChEBI" id="CHEBI:57856"/>
        <dbReference type="ChEBI" id="CHEBI:59789"/>
        <dbReference type="EC" id="2.1.1.20"/>
    </reaction>
    <physiologicalReaction direction="left-to-right" evidence="11">
        <dbReference type="Rhea" id="RHEA:19938"/>
    </physiologicalReaction>
</comment>
<dbReference type="GO" id="GO:0017174">
    <property type="term" value="F:glycine N-methyltransferase activity"/>
    <property type="evidence" value="ECO:0007669"/>
    <property type="project" value="UniProtKB-EC"/>
</dbReference>